<keyword evidence="1" id="KW-0456">Lyase</keyword>
<name>A0A2J6X055_9CHLR</name>
<reference evidence="1 2" key="1">
    <citation type="submission" date="2018-01" db="EMBL/GenBank/DDBJ databases">
        <title>Metagenomic assembled genomes from two thermal pools in the Uzon Caldera, Kamchatka, Russia.</title>
        <authorList>
            <person name="Wilkins L."/>
            <person name="Ettinger C."/>
        </authorList>
    </citation>
    <scope>NUCLEOTIDE SEQUENCE [LARGE SCALE GENOMIC DNA]</scope>
    <source>
        <strain evidence="1">ZAV-02</strain>
    </source>
</reference>
<proteinExistence type="predicted"/>
<dbReference type="GO" id="GO:0016829">
    <property type="term" value="F:lyase activity"/>
    <property type="evidence" value="ECO:0007669"/>
    <property type="project" value="UniProtKB-KW"/>
</dbReference>
<dbReference type="EMBL" id="PNIQ01000823">
    <property type="protein sequence ID" value="PMP77095.1"/>
    <property type="molecule type" value="Genomic_DNA"/>
</dbReference>
<accession>A0A2J6X055</accession>
<organism evidence="1 2">
    <name type="scientific">Chloroflexus aggregans</name>
    <dbReference type="NCBI Taxonomy" id="152260"/>
    <lineage>
        <taxon>Bacteria</taxon>
        <taxon>Bacillati</taxon>
        <taxon>Chloroflexota</taxon>
        <taxon>Chloroflexia</taxon>
        <taxon>Chloroflexales</taxon>
        <taxon>Chloroflexineae</taxon>
        <taxon>Chloroflexaceae</taxon>
        <taxon>Chloroflexus</taxon>
    </lineage>
</organism>
<evidence type="ECO:0000313" key="1">
    <source>
        <dbReference type="EMBL" id="PMP77095.1"/>
    </source>
</evidence>
<dbReference type="Proteomes" id="UP000243376">
    <property type="component" value="Unassembled WGS sequence"/>
</dbReference>
<evidence type="ECO:0000313" key="2">
    <source>
        <dbReference type="Proteomes" id="UP000243376"/>
    </source>
</evidence>
<sequence length="30" mass="3237">MQLRTDLTTRTEQAAYLADALAGLYQGPAP</sequence>
<dbReference type="AlphaFoldDB" id="A0A2J6X055"/>
<comment type="caution">
    <text evidence="1">The sequence shown here is derived from an EMBL/GenBank/DDBJ whole genome shotgun (WGS) entry which is preliminary data.</text>
</comment>
<protein>
    <submittedName>
        <fullName evidence="1">DNA photolyase</fullName>
    </submittedName>
</protein>
<gene>
    <name evidence="1" type="ORF">C0184_12280</name>
</gene>
<feature type="non-terminal residue" evidence="1">
    <location>
        <position position="30"/>
    </location>
</feature>